<proteinExistence type="predicted"/>
<evidence type="ECO:0000313" key="1">
    <source>
        <dbReference type="EMBL" id="MCW4589457.1"/>
    </source>
</evidence>
<gene>
    <name evidence="1" type="ORF">NO263_02525</name>
</gene>
<organism evidence="1 2">
    <name type="scientific">Gluconacetobacter entanii</name>
    <dbReference type="NCBI Taxonomy" id="108528"/>
    <lineage>
        <taxon>Bacteria</taxon>
        <taxon>Pseudomonadati</taxon>
        <taxon>Pseudomonadota</taxon>
        <taxon>Alphaproteobacteria</taxon>
        <taxon>Acetobacterales</taxon>
        <taxon>Acetobacteraceae</taxon>
        <taxon>Gluconacetobacter</taxon>
    </lineage>
</organism>
<dbReference type="Proteomes" id="UP001526337">
    <property type="component" value="Unassembled WGS sequence"/>
</dbReference>
<sequence>MRKETIHIRITDDEKRELMTFAKASNHKNLSTWTRHIMTESMALGKHGTDLIHELENLRREVNSIGNNVNQIAKKLNQGETVDADLSEIKNINKDIRKILKQIRPTRHKPRATV</sequence>
<keyword evidence="2" id="KW-1185">Reference proteome</keyword>
<dbReference type="EMBL" id="JANGSQ010000079">
    <property type="protein sequence ID" value="MCW4589457.1"/>
    <property type="molecule type" value="Genomic_DNA"/>
</dbReference>
<dbReference type="Pfam" id="PF21983">
    <property type="entry name" value="NikA-like"/>
    <property type="match status" value="1"/>
</dbReference>
<name>A0ABT3K236_9PROT</name>
<dbReference type="RefSeq" id="WP_171791486.1">
    <property type="nucleotide sequence ID" value="NZ_JABJWD010000105.1"/>
</dbReference>
<protein>
    <submittedName>
        <fullName evidence="1">MobC family plasmid mobilization relaxosome protein</fullName>
    </submittedName>
</protein>
<evidence type="ECO:0000313" key="2">
    <source>
        <dbReference type="Proteomes" id="UP001526337"/>
    </source>
</evidence>
<reference evidence="1 2" key="1">
    <citation type="submission" date="2022-07" db="EMBL/GenBank/DDBJ databases">
        <title>Genome stability of Gluconacetobacter entanii AV429.</title>
        <authorList>
            <person name="Trcek J."/>
            <person name="Cepec E."/>
        </authorList>
    </citation>
    <scope>NUCLEOTIDE SEQUENCE [LARGE SCALE GENOMIC DNA]</scope>
    <source>
        <strain evidence="1 2">AV429_2022</strain>
    </source>
</reference>
<comment type="caution">
    <text evidence="1">The sequence shown here is derived from an EMBL/GenBank/DDBJ whole genome shotgun (WGS) entry which is preliminary data.</text>
</comment>
<dbReference type="InterPro" id="IPR053842">
    <property type="entry name" value="NikA-like"/>
</dbReference>
<accession>A0ABT3K236</accession>